<feature type="region of interest" description="Disordered" evidence="2">
    <location>
        <begin position="1"/>
        <end position="69"/>
    </location>
</feature>
<dbReference type="InterPro" id="IPR007527">
    <property type="entry name" value="Znf_SWIM"/>
</dbReference>
<keyword evidence="1" id="KW-0862">Zinc</keyword>
<sequence>MMVHHFTDVGTGQGRRLQDPSPIGHRTAICAGGTARRPRGGRPWPGRTPRRAGRVRPAAPARDVGPDIYPGDVAHDLPASTPPARWPGFPDEDDILDTVGGATFARGFAYAQQGRVLWNHTDARSRTLYAAVEGSSLRPYSVLVQVGGTTKRPRSTGHCTCPVGTDCKHVAAVLLAARWGIGLGGDAPTAAAEWEQVLGEVVRQDAPVAHGVPLGLQLEVVRAVAGEGARVRLRPVVPGRRDNWVRTGISWADLRYAYTDRLVRAHREALQELFLAHRTGTAYTYGDVPVFLDEFGPALWPLLRRVADAGVALVPARGAGPVRLAGEPARAVVD</sequence>
<keyword evidence="1" id="KW-0479">Metal-binding</keyword>
<evidence type="ECO:0000313" key="5">
    <source>
        <dbReference type="Proteomes" id="UP000451860"/>
    </source>
</evidence>
<dbReference type="EMBL" id="WHJE01000102">
    <property type="protein sequence ID" value="KAE8763014.1"/>
    <property type="molecule type" value="Genomic_DNA"/>
</dbReference>
<dbReference type="GO" id="GO:0008270">
    <property type="term" value="F:zinc ion binding"/>
    <property type="evidence" value="ECO:0007669"/>
    <property type="project" value="UniProtKB-KW"/>
</dbReference>
<feature type="domain" description="SWIM-type" evidence="3">
    <location>
        <begin position="140"/>
        <end position="178"/>
    </location>
</feature>
<feature type="non-terminal residue" evidence="4">
    <location>
        <position position="334"/>
    </location>
</feature>
<proteinExistence type="predicted"/>
<reference evidence="4 5" key="1">
    <citation type="submission" date="2019-10" db="EMBL/GenBank/DDBJ databases">
        <title>Georgenia wutianyii sp. nov. and Georgenia yuyongxinii sp. nov. isolated from plateau pika (Ochotona curzoniae) in the Qinghai-Tibet plateau of China.</title>
        <authorList>
            <person name="Tian Z."/>
        </authorList>
    </citation>
    <scope>NUCLEOTIDE SEQUENCE [LARGE SCALE GENOMIC DNA]</scope>
    <source>
        <strain evidence="4 5">DSM 21501</strain>
    </source>
</reference>
<keyword evidence="1" id="KW-0863">Zinc-finger</keyword>
<dbReference type="Proteomes" id="UP000451860">
    <property type="component" value="Unassembled WGS sequence"/>
</dbReference>
<feature type="compositionally biased region" description="Low complexity" evidence="2">
    <location>
        <begin position="55"/>
        <end position="67"/>
    </location>
</feature>
<evidence type="ECO:0000256" key="1">
    <source>
        <dbReference type="PROSITE-ProRule" id="PRU00325"/>
    </source>
</evidence>
<feature type="compositionally biased region" description="Low complexity" evidence="2">
    <location>
        <begin position="31"/>
        <end position="47"/>
    </location>
</feature>
<accession>A0A7J5ULI4</accession>
<evidence type="ECO:0000256" key="2">
    <source>
        <dbReference type="SAM" id="MobiDB-lite"/>
    </source>
</evidence>
<comment type="caution">
    <text evidence="4">The sequence shown here is derived from an EMBL/GenBank/DDBJ whole genome shotgun (WGS) entry which is preliminary data.</text>
</comment>
<evidence type="ECO:0000259" key="3">
    <source>
        <dbReference type="PROSITE" id="PS50966"/>
    </source>
</evidence>
<organism evidence="4 5">
    <name type="scientific">Georgenia thermotolerans</name>
    <dbReference type="NCBI Taxonomy" id="527326"/>
    <lineage>
        <taxon>Bacteria</taxon>
        <taxon>Bacillati</taxon>
        <taxon>Actinomycetota</taxon>
        <taxon>Actinomycetes</taxon>
        <taxon>Micrococcales</taxon>
        <taxon>Bogoriellaceae</taxon>
        <taxon>Georgenia</taxon>
    </lineage>
</organism>
<evidence type="ECO:0000313" key="4">
    <source>
        <dbReference type="EMBL" id="KAE8763014.1"/>
    </source>
</evidence>
<dbReference type="AlphaFoldDB" id="A0A7J5ULI4"/>
<protein>
    <recommendedName>
        <fullName evidence="3">SWIM-type domain-containing protein</fullName>
    </recommendedName>
</protein>
<name>A0A7J5ULI4_9MICO</name>
<dbReference type="Pfam" id="PF04434">
    <property type="entry name" value="SWIM"/>
    <property type="match status" value="1"/>
</dbReference>
<keyword evidence="5" id="KW-1185">Reference proteome</keyword>
<gene>
    <name evidence="4" type="ORF">GB883_16430</name>
</gene>
<dbReference type="PROSITE" id="PS50966">
    <property type="entry name" value="ZF_SWIM"/>
    <property type="match status" value="1"/>
</dbReference>